<keyword evidence="1" id="KW-0732">Signal</keyword>
<reference evidence="2" key="1">
    <citation type="submission" date="2021-12" db="EMBL/GenBank/DDBJ databases">
        <authorList>
            <person name="King R."/>
        </authorList>
    </citation>
    <scope>NUCLEOTIDE SEQUENCE</scope>
</reference>
<feature type="signal peptide" evidence="1">
    <location>
        <begin position="1"/>
        <end position="29"/>
    </location>
</feature>
<evidence type="ECO:0000313" key="3">
    <source>
        <dbReference type="Proteomes" id="UP001152759"/>
    </source>
</evidence>
<dbReference type="KEGG" id="btab:109037658"/>
<dbReference type="Proteomes" id="UP001152759">
    <property type="component" value="Chromosome 3"/>
</dbReference>
<accession>A0A9P0AA03</accession>
<evidence type="ECO:0008006" key="4">
    <source>
        <dbReference type="Google" id="ProtNLM"/>
    </source>
</evidence>
<organism evidence="2 3">
    <name type="scientific">Bemisia tabaci</name>
    <name type="common">Sweetpotato whitefly</name>
    <name type="synonym">Aleurodes tabaci</name>
    <dbReference type="NCBI Taxonomy" id="7038"/>
    <lineage>
        <taxon>Eukaryota</taxon>
        <taxon>Metazoa</taxon>
        <taxon>Ecdysozoa</taxon>
        <taxon>Arthropoda</taxon>
        <taxon>Hexapoda</taxon>
        <taxon>Insecta</taxon>
        <taxon>Pterygota</taxon>
        <taxon>Neoptera</taxon>
        <taxon>Paraneoptera</taxon>
        <taxon>Hemiptera</taxon>
        <taxon>Sternorrhyncha</taxon>
        <taxon>Aleyrodoidea</taxon>
        <taxon>Aleyrodidae</taxon>
        <taxon>Aleyrodinae</taxon>
        <taxon>Bemisia</taxon>
    </lineage>
</organism>
<gene>
    <name evidence="2" type="ORF">BEMITA_LOCUS6039</name>
</gene>
<name>A0A9P0AA03_BEMTA</name>
<sequence length="160" mass="17922">MQNSGLLLKSLALLLLICTIEFRTLRVSAARGTQSIAPAFERGSGNYRPTFIQTLHNVRNNDECKRLGYWPGSRAIARARIPCDRARIALNRLNVSGVSSCHEAACLPKHKFGLPSAPPFCRWSWGCAFYCDPVTGRETFEKNGRQVSIFRLSEIQIPLQ</sequence>
<feature type="chain" id="PRO_5040320911" description="Secreted protein" evidence="1">
    <location>
        <begin position="30"/>
        <end position="160"/>
    </location>
</feature>
<evidence type="ECO:0000256" key="1">
    <source>
        <dbReference type="SAM" id="SignalP"/>
    </source>
</evidence>
<dbReference type="EMBL" id="OU963864">
    <property type="protein sequence ID" value="CAH0386977.1"/>
    <property type="molecule type" value="Genomic_DNA"/>
</dbReference>
<keyword evidence="3" id="KW-1185">Reference proteome</keyword>
<proteinExistence type="predicted"/>
<protein>
    <recommendedName>
        <fullName evidence="4">Secreted protein</fullName>
    </recommendedName>
</protein>
<dbReference type="AlphaFoldDB" id="A0A9P0AA03"/>
<evidence type="ECO:0000313" key="2">
    <source>
        <dbReference type="EMBL" id="CAH0386977.1"/>
    </source>
</evidence>